<evidence type="ECO:0000313" key="3">
    <source>
        <dbReference type="EMBL" id="RKT71756.1"/>
    </source>
</evidence>
<dbReference type="AlphaFoldDB" id="A0A495XEU7"/>
<dbReference type="PROSITE" id="PS51257">
    <property type="entry name" value="PROKAR_LIPOPROTEIN"/>
    <property type="match status" value="1"/>
</dbReference>
<organism evidence="3 4">
    <name type="scientific">Saccharothrix variisporea</name>
    <dbReference type="NCBI Taxonomy" id="543527"/>
    <lineage>
        <taxon>Bacteria</taxon>
        <taxon>Bacillati</taxon>
        <taxon>Actinomycetota</taxon>
        <taxon>Actinomycetes</taxon>
        <taxon>Pseudonocardiales</taxon>
        <taxon>Pseudonocardiaceae</taxon>
        <taxon>Saccharothrix</taxon>
    </lineage>
</organism>
<dbReference type="EMBL" id="RBXR01000001">
    <property type="protein sequence ID" value="RKT71756.1"/>
    <property type="molecule type" value="Genomic_DNA"/>
</dbReference>
<feature type="chain" id="PRO_5019772633" evidence="2">
    <location>
        <begin position="26"/>
        <end position="199"/>
    </location>
</feature>
<comment type="caution">
    <text evidence="3">The sequence shown here is derived from an EMBL/GenBank/DDBJ whole genome shotgun (WGS) entry which is preliminary data.</text>
</comment>
<reference evidence="3 4" key="1">
    <citation type="submission" date="2018-10" db="EMBL/GenBank/DDBJ databases">
        <title>Sequencing the genomes of 1000 actinobacteria strains.</title>
        <authorList>
            <person name="Klenk H.-P."/>
        </authorList>
    </citation>
    <scope>NUCLEOTIDE SEQUENCE [LARGE SCALE GENOMIC DNA]</scope>
    <source>
        <strain evidence="3 4">DSM 43911</strain>
    </source>
</reference>
<protein>
    <submittedName>
        <fullName evidence="3">Uncharacterized protein DUF3558</fullName>
    </submittedName>
</protein>
<dbReference type="RefSeq" id="WP_147459353.1">
    <property type="nucleotide sequence ID" value="NZ_JBIUBA010000001.1"/>
</dbReference>
<dbReference type="InterPro" id="IPR024520">
    <property type="entry name" value="DUF3558"/>
</dbReference>
<dbReference type="Pfam" id="PF12079">
    <property type="entry name" value="DUF3558"/>
    <property type="match status" value="1"/>
</dbReference>
<feature type="region of interest" description="Disordered" evidence="1">
    <location>
        <begin position="27"/>
        <end position="50"/>
    </location>
</feature>
<evidence type="ECO:0000313" key="4">
    <source>
        <dbReference type="Proteomes" id="UP000272729"/>
    </source>
</evidence>
<keyword evidence="2" id="KW-0732">Signal</keyword>
<name>A0A495XEU7_9PSEU</name>
<evidence type="ECO:0000256" key="1">
    <source>
        <dbReference type="SAM" id="MobiDB-lite"/>
    </source>
</evidence>
<proteinExistence type="predicted"/>
<evidence type="ECO:0000256" key="2">
    <source>
        <dbReference type="SAM" id="SignalP"/>
    </source>
</evidence>
<feature type="signal peptide" evidence="2">
    <location>
        <begin position="1"/>
        <end position="25"/>
    </location>
</feature>
<keyword evidence="4" id="KW-1185">Reference proteome</keyword>
<gene>
    <name evidence="3" type="ORF">DFJ66_5051</name>
</gene>
<accession>A0A495XEU7</accession>
<dbReference type="Proteomes" id="UP000272729">
    <property type="component" value="Unassembled WGS sequence"/>
</dbReference>
<feature type="compositionally biased region" description="Low complexity" evidence="1">
    <location>
        <begin position="27"/>
        <end position="48"/>
    </location>
</feature>
<sequence>MRLANAAVVLGAMAVVLVGCSIGEAGNPTPATTTTTSGKPTTTSGTASDRPKQIKLDGLDACKALSANDQKQLGTSVANPSKSDLIEGVESTTCRYITAAGVSPRFSYNVDLVTGKGFDHWKGSGNLDVSPTKVAGFPAKQVTFKGTSTLECSVAVDVADGQHLFVQFLPTGRDVPQETMCQNAAKGAELALATLQTLK</sequence>
<dbReference type="OrthoDB" id="3700944at2"/>